<dbReference type="EMBL" id="JAJJMB010002020">
    <property type="protein sequence ID" value="KAI3954008.1"/>
    <property type="molecule type" value="Genomic_DNA"/>
</dbReference>
<feature type="non-terminal residue" evidence="1">
    <location>
        <position position="1"/>
    </location>
</feature>
<protein>
    <submittedName>
        <fullName evidence="1">Uncharacterized protein</fullName>
    </submittedName>
</protein>
<evidence type="ECO:0000313" key="1">
    <source>
        <dbReference type="EMBL" id="KAI3954008.1"/>
    </source>
</evidence>
<evidence type="ECO:0000313" key="2">
    <source>
        <dbReference type="Proteomes" id="UP001202328"/>
    </source>
</evidence>
<organism evidence="1 2">
    <name type="scientific">Papaver atlanticum</name>
    <dbReference type="NCBI Taxonomy" id="357466"/>
    <lineage>
        <taxon>Eukaryota</taxon>
        <taxon>Viridiplantae</taxon>
        <taxon>Streptophyta</taxon>
        <taxon>Embryophyta</taxon>
        <taxon>Tracheophyta</taxon>
        <taxon>Spermatophyta</taxon>
        <taxon>Magnoliopsida</taxon>
        <taxon>Ranunculales</taxon>
        <taxon>Papaveraceae</taxon>
        <taxon>Papaveroideae</taxon>
        <taxon>Papaver</taxon>
    </lineage>
</organism>
<proteinExistence type="predicted"/>
<sequence>MWYRVTRLPQHHQYLVSKRLKLTTIQFPKTTDHVGIQNANYEPEVWKCKCGTTLFTKFVKPRAATHDFCHSIRNNSKI</sequence>
<dbReference type="Proteomes" id="UP001202328">
    <property type="component" value="Unassembled WGS sequence"/>
</dbReference>
<accession>A0AAD4XWD3</accession>
<dbReference type="AlphaFoldDB" id="A0AAD4XWD3"/>
<dbReference type="Pfam" id="PF17181">
    <property type="entry name" value="EPF"/>
    <property type="match status" value="1"/>
</dbReference>
<gene>
    <name evidence="1" type="ORF">MKW98_017832</name>
</gene>
<keyword evidence="2" id="KW-1185">Reference proteome</keyword>
<name>A0AAD4XWD3_9MAGN</name>
<comment type="caution">
    <text evidence="1">The sequence shown here is derived from an EMBL/GenBank/DDBJ whole genome shotgun (WGS) entry which is preliminary data.</text>
</comment>
<reference evidence="1" key="1">
    <citation type="submission" date="2022-04" db="EMBL/GenBank/DDBJ databases">
        <title>A functionally conserved STORR gene fusion in Papaver species that diverged 16.8 million years ago.</title>
        <authorList>
            <person name="Catania T."/>
        </authorList>
    </citation>
    <scope>NUCLEOTIDE SEQUENCE</scope>
    <source>
        <strain evidence="1">S-188037</strain>
    </source>
</reference>